<evidence type="ECO:0000313" key="4">
    <source>
        <dbReference type="Proteomes" id="UP000799439"/>
    </source>
</evidence>
<dbReference type="EMBL" id="ML996085">
    <property type="protein sequence ID" value="KAF2153377.1"/>
    <property type="molecule type" value="Genomic_DNA"/>
</dbReference>
<gene>
    <name evidence="3" type="ORF">K461DRAFT_306075</name>
</gene>
<comment type="caution">
    <text evidence="3">The sequence shown here is derived from an EMBL/GenBank/DDBJ whole genome shotgun (WGS) entry which is preliminary data.</text>
</comment>
<proteinExistence type="predicted"/>
<keyword evidence="4" id="KW-1185">Reference proteome</keyword>
<protein>
    <submittedName>
        <fullName evidence="3">Uncharacterized protein</fullName>
    </submittedName>
</protein>
<feature type="coiled-coil region" evidence="1">
    <location>
        <begin position="164"/>
        <end position="249"/>
    </location>
</feature>
<accession>A0A9P4J4N3</accession>
<dbReference type="Proteomes" id="UP000799439">
    <property type="component" value="Unassembled WGS sequence"/>
</dbReference>
<evidence type="ECO:0000256" key="2">
    <source>
        <dbReference type="SAM" id="MobiDB-lite"/>
    </source>
</evidence>
<evidence type="ECO:0000313" key="3">
    <source>
        <dbReference type="EMBL" id="KAF2153377.1"/>
    </source>
</evidence>
<organism evidence="3 4">
    <name type="scientific">Myriangium duriaei CBS 260.36</name>
    <dbReference type="NCBI Taxonomy" id="1168546"/>
    <lineage>
        <taxon>Eukaryota</taxon>
        <taxon>Fungi</taxon>
        <taxon>Dikarya</taxon>
        <taxon>Ascomycota</taxon>
        <taxon>Pezizomycotina</taxon>
        <taxon>Dothideomycetes</taxon>
        <taxon>Dothideomycetidae</taxon>
        <taxon>Myriangiales</taxon>
        <taxon>Myriangiaceae</taxon>
        <taxon>Myriangium</taxon>
    </lineage>
</organism>
<keyword evidence="1" id="KW-0175">Coiled coil</keyword>
<reference evidence="3" key="1">
    <citation type="journal article" date="2020" name="Stud. Mycol.">
        <title>101 Dothideomycetes genomes: a test case for predicting lifestyles and emergence of pathogens.</title>
        <authorList>
            <person name="Haridas S."/>
            <person name="Albert R."/>
            <person name="Binder M."/>
            <person name="Bloem J."/>
            <person name="Labutti K."/>
            <person name="Salamov A."/>
            <person name="Andreopoulos B."/>
            <person name="Baker S."/>
            <person name="Barry K."/>
            <person name="Bills G."/>
            <person name="Bluhm B."/>
            <person name="Cannon C."/>
            <person name="Castanera R."/>
            <person name="Culley D."/>
            <person name="Daum C."/>
            <person name="Ezra D."/>
            <person name="Gonzalez J."/>
            <person name="Henrissat B."/>
            <person name="Kuo A."/>
            <person name="Liang C."/>
            <person name="Lipzen A."/>
            <person name="Lutzoni F."/>
            <person name="Magnuson J."/>
            <person name="Mondo S."/>
            <person name="Nolan M."/>
            <person name="Ohm R."/>
            <person name="Pangilinan J."/>
            <person name="Park H.-J."/>
            <person name="Ramirez L."/>
            <person name="Alfaro M."/>
            <person name="Sun H."/>
            <person name="Tritt A."/>
            <person name="Yoshinaga Y."/>
            <person name="Zwiers L.-H."/>
            <person name="Turgeon B."/>
            <person name="Goodwin S."/>
            <person name="Spatafora J."/>
            <person name="Crous P."/>
            <person name="Grigoriev I."/>
        </authorList>
    </citation>
    <scope>NUCLEOTIDE SEQUENCE</scope>
    <source>
        <strain evidence="3">CBS 260.36</strain>
    </source>
</reference>
<feature type="compositionally biased region" description="Polar residues" evidence="2">
    <location>
        <begin position="43"/>
        <end position="52"/>
    </location>
</feature>
<name>A0A9P4J4N3_9PEZI</name>
<evidence type="ECO:0000256" key="1">
    <source>
        <dbReference type="SAM" id="Coils"/>
    </source>
</evidence>
<feature type="region of interest" description="Disordered" evidence="2">
    <location>
        <begin position="1"/>
        <end position="52"/>
    </location>
</feature>
<dbReference type="AlphaFoldDB" id="A0A9P4J4N3"/>
<sequence length="264" mass="30306">MTDKRRRIQATETEEETRKKLKIASRSEGWNDISAMDSDMEAGSTTPEPQTQLPSKLLRNWAAGIAAARFVHNRIIEEIEAAGLNDETSRQTSEDSWADEVNAKAGSLLMWERWGKELWQSNETLQASDKAHKAEIRSLKTVNASMKAYNWILDDTNRGMAIEKHALGAKNQQLHAEIESLTARNNEIVDSLKVYKRAFRDTLREAWRYSEEIQRLRCELDELKSTHSIDRLRAEVERLKQAADTWDKLVNDFMLAIKESSTSK</sequence>